<reference evidence="14" key="1">
    <citation type="journal article" date="2011" name="Stand. Genomic Sci.">
        <title>Non-contiguous finished genome sequence of the opportunistic oral pathogen Prevotella multisaccharivorax type strain (PPPA20).</title>
        <authorList>
            <person name="Pati A."/>
            <person name="Gronow S."/>
            <person name="Lu M."/>
            <person name="Lapidus A."/>
            <person name="Nolan M."/>
            <person name="Lucas S."/>
            <person name="Hammon N."/>
            <person name="Deshpande S."/>
            <person name="Cheng J.F."/>
            <person name="Tapia R."/>
            <person name="Han C."/>
            <person name="Goodwin L."/>
            <person name="Pitluck S."/>
            <person name="Liolios K."/>
            <person name="Pagani I."/>
            <person name="Mavromatis K."/>
            <person name="Mikhailova N."/>
            <person name="Huntemann M."/>
            <person name="Chen A."/>
            <person name="Palaniappan K."/>
            <person name="Land M."/>
            <person name="Hauser L."/>
            <person name="Detter J.C."/>
            <person name="Brambilla E.M."/>
            <person name="Rohde M."/>
            <person name="Goker M."/>
            <person name="Woyke T."/>
            <person name="Bristow J."/>
            <person name="Eisen J.A."/>
            <person name="Markowitz V."/>
            <person name="Hugenholtz P."/>
            <person name="Kyrpides N.C."/>
            <person name="Klenk H.P."/>
            <person name="Ivanova N."/>
        </authorList>
    </citation>
    <scope>NUCLEOTIDE SEQUENCE [LARGE SCALE GENOMIC DNA]</scope>
    <source>
        <strain evidence="14">DSM 17128</strain>
    </source>
</reference>
<evidence type="ECO:0000256" key="5">
    <source>
        <dbReference type="ARBA" id="ARBA00022980"/>
    </source>
</evidence>
<evidence type="ECO:0000256" key="7">
    <source>
        <dbReference type="ARBA" id="ARBA00062905"/>
    </source>
</evidence>
<gene>
    <name evidence="8" type="primary">rplK</name>
    <name evidence="13" type="ORF">Premu_0295</name>
</gene>
<comment type="subunit">
    <text evidence="7">Part of the ribosomal stalk of the 50S ribosomal subunit. Interacts with L10 and the large rRNA to form the base of the stalk. L10 forms an elongated spine to which 2 L12 dimers bind in a sequential fashion forming a pentameric L10(L12)2(L12)2 complex.</text>
</comment>
<feature type="domain" description="Large ribosomal subunit protein uL11 C-terminal" evidence="11">
    <location>
        <begin position="71"/>
        <end position="139"/>
    </location>
</feature>
<dbReference type="SUPFAM" id="SSF46906">
    <property type="entry name" value="Ribosomal protein L11, C-terminal domain"/>
    <property type="match status" value="1"/>
</dbReference>
<dbReference type="Proteomes" id="UP000002772">
    <property type="component" value="Unassembled WGS sequence"/>
</dbReference>
<dbReference type="EMBL" id="GL945017">
    <property type="protein sequence ID" value="EGN55780.1"/>
    <property type="molecule type" value="Genomic_DNA"/>
</dbReference>
<dbReference type="GO" id="GO:0006412">
    <property type="term" value="P:translation"/>
    <property type="evidence" value="ECO:0007669"/>
    <property type="project" value="UniProtKB-UniRule"/>
</dbReference>
<dbReference type="InterPro" id="IPR036769">
    <property type="entry name" value="Ribosomal_uL11_C_sf"/>
</dbReference>
<dbReference type="GO" id="GO:0070180">
    <property type="term" value="F:large ribosomal subunit rRNA binding"/>
    <property type="evidence" value="ECO:0007669"/>
    <property type="project" value="UniProtKB-UniRule"/>
</dbReference>
<dbReference type="InterPro" id="IPR036796">
    <property type="entry name" value="Ribosomal_uL11_N_sf"/>
</dbReference>
<dbReference type="Gene3D" id="1.10.10.250">
    <property type="entry name" value="Ribosomal protein L11, C-terminal domain"/>
    <property type="match status" value="1"/>
</dbReference>
<dbReference type="RefSeq" id="WP_007572537.1">
    <property type="nucleotide sequence ID" value="NZ_BPTS01000001.1"/>
</dbReference>
<name>F8NA50_9BACT</name>
<dbReference type="AlphaFoldDB" id="F8NA50"/>
<dbReference type="NCBIfam" id="TIGR01632">
    <property type="entry name" value="L11_bact"/>
    <property type="match status" value="1"/>
</dbReference>
<dbReference type="HOGENOM" id="CLU_074237_2_1_10"/>
<evidence type="ECO:0000256" key="4">
    <source>
        <dbReference type="ARBA" id="ARBA00022884"/>
    </source>
</evidence>
<evidence type="ECO:0000256" key="3">
    <source>
        <dbReference type="ARBA" id="ARBA00022730"/>
    </source>
</evidence>
<dbReference type="Pfam" id="PF03946">
    <property type="entry name" value="Ribosomal_L11_N"/>
    <property type="match status" value="1"/>
</dbReference>
<evidence type="ECO:0000259" key="12">
    <source>
        <dbReference type="Pfam" id="PF03946"/>
    </source>
</evidence>
<sequence>MAKEVAGLIKLQIKGGAANPSPPVGPALGSKGINIMGFCKEFNARTQDKAGKVLPVVITYYTDKSFSFIIKTPSAAVQLREAAKVKSGSGEPNRKKVATVTWDQVKAIAEDKMADLNCFTVESAMRLVAGTARSMGINVSGEFPESK</sequence>
<dbReference type="InterPro" id="IPR020785">
    <property type="entry name" value="Ribosomal_uL11_CS"/>
</dbReference>
<comment type="function">
    <text evidence="8 10">Forms part of the ribosomal stalk which helps the ribosome interact with GTP-bound translation factors.</text>
</comment>
<proteinExistence type="inferred from homology"/>
<dbReference type="HAMAP" id="MF_00736">
    <property type="entry name" value="Ribosomal_uL11"/>
    <property type="match status" value="1"/>
</dbReference>
<dbReference type="GO" id="GO:0022625">
    <property type="term" value="C:cytosolic large ribosomal subunit"/>
    <property type="evidence" value="ECO:0007669"/>
    <property type="project" value="TreeGrafter"/>
</dbReference>
<protein>
    <recommendedName>
        <fullName evidence="8">Large ribosomal subunit protein uL11</fullName>
    </recommendedName>
</protein>
<keyword evidence="3 8" id="KW-0699">rRNA-binding</keyword>
<feature type="domain" description="Large ribosomal subunit protein uL11 N-terminal" evidence="12">
    <location>
        <begin position="9"/>
        <end position="66"/>
    </location>
</feature>
<evidence type="ECO:0000256" key="8">
    <source>
        <dbReference type="HAMAP-Rule" id="MF_00736"/>
    </source>
</evidence>
<organism evidence="13 14">
    <name type="scientific">Hallella multisaccharivorax DSM 17128</name>
    <dbReference type="NCBI Taxonomy" id="688246"/>
    <lineage>
        <taxon>Bacteria</taxon>
        <taxon>Pseudomonadati</taxon>
        <taxon>Bacteroidota</taxon>
        <taxon>Bacteroidia</taxon>
        <taxon>Bacteroidales</taxon>
        <taxon>Prevotellaceae</taxon>
        <taxon>Hallella</taxon>
    </lineage>
</organism>
<dbReference type="PROSITE" id="PS00359">
    <property type="entry name" value="RIBOSOMAL_L11"/>
    <property type="match status" value="1"/>
</dbReference>
<evidence type="ECO:0000313" key="14">
    <source>
        <dbReference type="Proteomes" id="UP000002772"/>
    </source>
</evidence>
<keyword evidence="2 8" id="KW-0488">Methylation</keyword>
<evidence type="ECO:0000256" key="1">
    <source>
        <dbReference type="ARBA" id="ARBA00010537"/>
    </source>
</evidence>
<keyword evidence="4 8" id="KW-0694">RNA-binding</keyword>
<dbReference type="PANTHER" id="PTHR11661:SF1">
    <property type="entry name" value="LARGE RIBOSOMAL SUBUNIT PROTEIN UL11M"/>
    <property type="match status" value="1"/>
</dbReference>
<dbReference type="Gene3D" id="3.30.1550.10">
    <property type="entry name" value="Ribosomal protein L11/L12, N-terminal domain"/>
    <property type="match status" value="1"/>
</dbReference>
<comment type="similarity">
    <text evidence="1 8 9">Belongs to the universal ribosomal protein uL11 family.</text>
</comment>
<dbReference type="FunFam" id="3.30.1550.10:FF:000001">
    <property type="entry name" value="50S ribosomal protein L11"/>
    <property type="match status" value="1"/>
</dbReference>
<dbReference type="Pfam" id="PF00298">
    <property type="entry name" value="Ribosomal_L11"/>
    <property type="match status" value="1"/>
</dbReference>
<evidence type="ECO:0000256" key="9">
    <source>
        <dbReference type="RuleBase" id="RU003978"/>
    </source>
</evidence>
<dbReference type="FunFam" id="1.10.10.250:FF:000001">
    <property type="entry name" value="50S ribosomal protein L11"/>
    <property type="match status" value="1"/>
</dbReference>
<dbReference type="STRING" id="688246.Premu_0295"/>
<dbReference type="GO" id="GO:0003735">
    <property type="term" value="F:structural constituent of ribosome"/>
    <property type="evidence" value="ECO:0007669"/>
    <property type="project" value="InterPro"/>
</dbReference>
<evidence type="ECO:0000259" key="11">
    <source>
        <dbReference type="Pfam" id="PF00298"/>
    </source>
</evidence>
<dbReference type="InterPro" id="IPR020783">
    <property type="entry name" value="Ribosomal_uL11_C"/>
</dbReference>
<dbReference type="CDD" id="cd00349">
    <property type="entry name" value="Ribosomal_L11"/>
    <property type="match status" value="1"/>
</dbReference>
<evidence type="ECO:0000256" key="6">
    <source>
        <dbReference type="ARBA" id="ARBA00023274"/>
    </source>
</evidence>
<comment type="PTM">
    <text evidence="8 10">One or more lysine residues are methylated.</text>
</comment>
<dbReference type="PANTHER" id="PTHR11661">
    <property type="entry name" value="60S RIBOSOMAL PROTEIN L12"/>
    <property type="match status" value="1"/>
</dbReference>
<dbReference type="SMART" id="SM00649">
    <property type="entry name" value="RL11"/>
    <property type="match status" value="1"/>
</dbReference>
<keyword evidence="5 8" id="KW-0689">Ribosomal protein</keyword>
<accession>F8NA50</accession>
<comment type="subunit">
    <text evidence="8">Part of the ribosomal stalk of the 50S ribosomal subunit. Interacts with L10 and the large rRNA to form the base of the stalk. L10 forms an elongated spine to which L12 dimers bind in a sequential fashion forming a multimeric L10(L12)X complex.</text>
</comment>
<keyword evidence="6 8" id="KW-0687">Ribonucleoprotein</keyword>
<dbReference type="OrthoDB" id="9802408at2"/>
<evidence type="ECO:0000256" key="2">
    <source>
        <dbReference type="ARBA" id="ARBA00022481"/>
    </source>
</evidence>
<keyword evidence="14" id="KW-1185">Reference proteome</keyword>
<evidence type="ECO:0000256" key="10">
    <source>
        <dbReference type="RuleBase" id="RU003979"/>
    </source>
</evidence>
<dbReference type="InterPro" id="IPR006519">
    <property type="entry name" value="Ribosomal_uL11_bac-typ"/>
</dbReference>
<dbReference type="InterPro" id="IPR000911">
    <property type="entry name" value="Ribosomal_uL11"/>
</dbReference>
<dbReference type="SUPFAM" id="SSF54747">
    <property type="entry name" value="Ribosomal L11/L12e N-terminal domain"/>
    <property type="match status" value="1"/>
</dbReference>
<dbReference type="InterPro" id="IPR020784">
    <property type="entry name" value="Ribosomal_uL11_N"/>
</dbReference>
<evidence type="ECO:0000313" key="13">
    <source>
        <dbReference type="EMBL" id="EGN55780.1"/>
    </source>
</evidence>
<dbReference type="eggNOG" id="COG0080">
    <property type="taxonomic scope" value="Bacteria"/>
</dbReference>